<dbReference type="SUPFAM" id="SSF51717">
    <property type="entry name" value="Dihydropteroate synthetase-like"/>
    <property type="match status" value="1"/>
</dbReference>
<dbReference type="EMBL" id="CP036433">
    <property type="protein sequence ID" value="QDU95740.1"/>
    <property type="molecule type" value="Genomic_DNA"/>
</dbReference>
<keyword evidence="3" id="KW-1185">Reference proteome</keyword>
<dbReference type="KEGG" id="lcre:Pla8534_35570"/>
<dbReference type="OrthoDB" id="4029442at2"/>
<dbReference type="InterPro" id="IPR045406">
    <property type="entry name" value="DUF6513"/>
</dbReference>
<evidence type="ECO:0000313" key="2">
    <source>
        <dbReference type="EMBL" id="QDU95740.1"/>
    </source>
</evidence>
<evidence type="ECO:0000313" key="3">
    <source>
        <dbReference type="Proteomes" id="UP000317648"/>
    </source>
</evidence>
<dbReference type="Gene3D" id="3.20.20.20">
    <property type="entry name" value="Dihydropteroate synthase-like"/>
    <property type="match status" value="1"/>
</dbReference>
<protein>
    <submittedName>
        <fullName evidence="2">Pterin binding enzyme</fullName>
    </submittedName>
</protein>
<dbReference type="Pfam" id="PF00809">
    <property type="entry name" value="Pterin_bind"/>
    <property type="match status" value="1"/>
</dbReference>
<dbReference type="AlphaFoldDB" id="A0A518DV76"/>
<evidence type="ECO:0000259" key="1">
    <source>
        <dbReference type="PROSITE" id="PS50972"/>
    </source>
</evidence>
<dbReference type="RefSeq" id="WP_145054442.1">
    <property type="nucleotide sequence ID" value="NZ_CP036433.1"/>
</dbReference>
<name>A0A518DV76_9BACT</name>
<feature type="domain" description="Pterin-binding" evidence="1">
    <location>
        <begin position="106"/>
        <end position="329"/>
    </location>
</feature>
<dbReference type="InterPro" id="IPR011005">
    <property type="entry name" value="Dihydropteroate_synth-like_sf"/>
</dbReference>
<dbReference type="InterPro" id="IPR000489">
    <property type="entry name" value="Pterin-binding_dom"/>
</dbReference>
<organism evidence="2 3">
    <name type="scientific">Lignipirellula cremea</name>
    <dbReference type="NCBI Taxonomy" id="2528010"/>
    <lineage>
        <taxon>Bacteria</taxon>
        <taxon>Pseudomonadati</taxon>
        <taxon>Planctomycetota</taxon>
        <taxon>Planctomycetia</taxon>
        <taxon>Pirellulales</taxon>
        <taxon>Pirellulaceae</taxon>
        <taxon>Lignipirellula</taxon>
    </lineage>
</organism>
<accession>A0A518DV76</accession>
<proteinExistence type="predicted"/>
<dbReference type="GO" id="GO:0042558">
    <property type="term" value="P:pteridine-containing compound metabolic process"/>
    <property type="evidence" value="ECO:0007669"/>
    <property type="project" value="InterPro"/>
</dbReference>
<sequence>MSIAPILFVTGKLAEPALREQLEQLAPVAGFDYVVQVMPITVAALLTTDWVSRRIEAPGPISRVVLPGYCGGDLAPVEQAIQAPVERGPRDLRRLPEYFGQTSSRSEDYGRYDIEIVAEINHAPRLTLAQILQKADALRADGADLIDVGCDPGGGWSGVGECVRALKSEGHRVSIDSLTPSEIAPAVAAGAELVLSVNSSNRHAAADWGCEVVAIPDDPRDLESLVATAEHLEAVGAAYRLDPILEPIGCGFAASLGRYIEIRRRFPHAEMMMGIGNLTELTDVDSAGVNVLLLGVCQELSIRSVLTTQVINWARTSVRECDLGRRLVYHAVARQTPPKHLEPLLVLLRDPQVSEFGAARLEQLATQIRDQNYRLFAEPDGLHLLNATTHLSDEDPFRLFDALLQTEPKNLDAAHAFYLGYELAKASIARTLKKDYRQDEALEWGYLTEPETSHRLSSKPVQSKPNN</sequence>
<gene>
    <name evidence="2" type="ORF">Pla8534_35570</name>
</gene>
<reference evidence="2 3" key="1">
    <citation type="submission" date="2019-02" db="EMBL/GenBank/DDBJ databases">
        <title>Deep-cultivation of Planctomycetes and their phenomic and genomic characterization uncovers novel biology.</title>
        <authorList>
            <person name="Wiegand S."/>
            <person name="Jogler M."/>
            <person name="Boedeker C."/>
            <person name="Pinto D."/>
            <person name="Vollmers J."/>
            <person name="Rivas-Marin E."/>
            <person name="Kohn T."/>
            <person name="Peeters S.H."/>
            <person name="Heuer A."/>
            <person name="Rast P."/>
            <person name="Oberbeckmann S."/>
            <person name="Bunk B."/>
            <person name="Jeske O."/>
            <person name="Meyerdierks A."/>
            <person name="Storesund J.E."/>
            <person name="Kallscheuer N."/>
            <person name="Luecker S."/>
            <person name="Lage O.M."/>
            <person name="Pohl T."/>
            <person name="Merkel B.J."/>
            <person name="Hornburger P."/>
            <person name="Mueller R.-W."/>
            <person name="Bruemmer F."/>
            <person name="Labrenz M."/>
            <person name="Spormann A.M."/>
            <person name="Op den Camp H."/>
            <person name="Overmann J."/>
            <person name="Amann R."/>
            <person name="Jetten M.S.M."/>
            <person name="Mascher T."/>
            <person name="Medema M.H."/>
            <person name="Devos D.P."/>
            <person name="Kaster A.-K."/>
            <person name="Ovreas L."/>
            <person name="Rohde M."/>
            <person name="Galperin M.Y."/>
            <person name="Jogler C."/>
        </authorList>
    </citation>
    <scope>NUCLEOTIDE SEQUENCE [LARGE SCALE GENOMIC DNA]</scope>
    <source>
        <strain evidence="2 3">Pla85_3_4</strain>
    </source>
</reference>
<dbReference type="Proteomes" id="UP000317648">
    <property type="component" value="Chromosome"/>
</dbReference>
<dbReference type="Pfam" id="PF20123">
    <property type="entry name" value="DUF6513"/>
    <property type="match status" value="1"/>
</dbReference>
<dbReference type="PROSITE" id="PS50972">
    <property type="entry name" value="PTERIN_BINDING"/>
    <property type="match status" value="1"/>
</dbReference>